<comment type="similarity">
    <text evidence="2 7">Belongs to the peptidase S26 family.</text>
</comment>
<dbReference type="InterPro" id="IPR036286">
    <property type="entry name" value="LexA/Signal_pep-like_sf"/>
</dbReference>
<reference evidence="10 11" key="1">
    <citation type="submission" date="2018-05" db="EMBL/GenBank/DDBJ databases">
        <title>Description of Sphingomonas pokkalii sp nov, isolated from the rhizosphere of saline tolerant pokkali rice and its draft genome analysis.</title>
        <authorList>
            <person name="Menon R."/>
            <person name="Kumari S."/>
            <person name="Rameshkumar N."/>
        </authorList>
    </citation>
    <scope>NUCLEOTIDE SEQUENCE [LARGE SCALE GENOMIC DNA]</scope>
    <source>
        <strain evidence="10 11">L3B27</strain>
    </source>
</reference>
<dbReference type="Proteomes" id="UP000245890">
    <property type="component" value="Unassembled WGS sequence"/>
</dbReference>
<proteinExistence type="inferred from homology"/>
<feature type="region of interest" description="Disordered" evidence="8">
    <location>
        <begin position="1"/>
        <end position="27"/>
    </location>
</feature>
<dbReference type="NCBIfam" id="TIGR02227">
    <property type="entry name" value="sigpep_I_bact"/>
    <property type="match status" value="1"/>
</dbReference>
<comment type="caution">
    <text evidence="10">The sequence shown here is derived from an EMBL/GenBank/DDBJ whole genome shotgun (WGS) entry which is preliminary data.</text>
</comment>
<sequence>METPASTEPGATRPETAQAPAAKPEKPKSEWRDLATFLLKLALIVFIVRSFIFSPFSIPSESMLPRLLIGDYLFITKWNYGYSKHSLPWSLPLIPGRIFPGTPARGDVVVFKAPNHNGEDWIKRVIGLPGDTIEMVNGQVILNGKPVPKQRIADFVLPISPNYPVASAETQGRGCAPSMVRQQPDGTLVCRMPRFRETLPNGKTYNVLDLAMLDQDNTQVFTVPAGHVFLMGDNRDNSTDSRFPQPPYGNGIGFVPIENIEGKAVVNFWSTDGSANWFLPWTWVTAARWNRIGEGF</sequence>
<evidence type="ECO:0000313" key="10">
    <source>
        <dbReference type="EMBL" id="PVX28961.1"/>
    </source>
</evidence>
<dbReference type="OrthoDB" id="9815782at2"/>
<feature type="active site" evidence="6">
    <location>
        <position position="123"/>
    </location>
</feature>
<dbReference type="InterPro" id="IPR019533">
    <property type="entry name" value="Peptidase_S26"/>
</dbReference>
<name>A0A2U0SCE5_9SPHN</name>
<evidence type="ECO:0000256" key="3">
    <source>
        <dbReference type="ARBA" id="ARBA00013208"/>
    </source>
</evidence>
<dbReference type="EC" id="3.4.21.89" evidence="3 7"/>
<evidence type="ECO:0000313" key="11">
    <source>
        <dbReference type="Proteomes" id="UP000245890"/>
    </source>
</evidence>
<dbReference type="GO" id="GO:0006465">
    <property type="term" value="P:signal peptide processing"/>
    <property type="evidence" value="ECO:0007669"/>
    <property type="project" value="InterPro"/>
</dbReference>
<dbReference type="Gene3D" id="2.10.109.10">
    <property type="entry name" value="Umud Fragment, subunit A"/>
    <property type="match status" value="1"/>
</dbReference>
<keyword evidence="7" id="KW-0645">Protease</keyword>
<dbReference type="PRINTS" id="PR00727">
    <property type="entry name" value="LEADERPTASE"/>
</dbReference>
<organism evidence="10 11">
    <name type="scientific">Sphingomonas pokkalii</name>
    <dbReference type="NCBI Taxonomy" id="2175090"/>
    <lineage>
        <taxon>Bacteria</taxon>
        <taxon>Pseudomonadati</taxon>
        <taxon>Pseudomonadota</taxon>
        <taxon>Alphaproteobacteria</taxon>
        <taxon>Sphingomonadales</taxon>
        <taxon>Sphingomonadaceae</taxon>
        <taxon>Sphingomonas</taxon>
    </lineage>
</organism>
<keyword evidence="7" id="KW-1133">Transmembrane helix</keyword>
<dbReference type="GO" id="GO:0016020">
    <property type="term" value="C:membrane"/>
    <property type="evidence" value="ECO:0007669"/>
    <property type="project" value="UniProtKB-SubCell"/>
</dbReference>
<accession>A0A2U0SCE5</accession>
<dbReference type="EMBL" id="QENQ01000001">
    <property type="protein sequence ID" value="PVX28961.1"/>
    <property type="molecule type" value="Genomic_DNA"/>
</dbReference>
<keyword evidence="11" id="KW-1185">Reference proteome</keyword>
<dbReference type="PROSITE" id="PS00760">
    <property type="entry name" value="SPASE_I_2"/>
    <property type="match status" value="1"/>
</dbReference>
<dbReference type="PANTHER" id="PTHR43390:SF1">
    <property type="entry name" value="CHLOROPLAST PROCESSING PEPTIDASE"/>
    <property type="match status" value="1"/>
</dbReference>
<evidence type="ECO:0000259" key="9">
    <source>
        <dbReference type="Pfam" id="PF10502"/>
    </source>
</evidence>
<dbReference type="AlphaFoldDB" id="A0A2U0SCE5"/>
<dbReference type="Pfam" id="PF10502">
    <property type="entry name" value="Peptidase_S26"/>
    <property type="match status" value="1"/>
</dbReference>
<keyword evidence="7" id="KW-0812">Transmembrane</keyword>
<evidence type="ECO:0000256" key="6">
    <source>
        <dbReference type="PIRSR" id="PIRSR600223-1"/>
    </source>
</evidence>
<feature type="domain" description="Peptidase S26" evidence="9">
    <location>
        <begin position="32"/>
        <end position="269"/>
    </location>
</feature>
<evidence type="ECO:0000256" key="7">
    <source>
        <dbReference type="RuleBase" id="RU362042"/>
    </source>
</evidence>
<dbReference type="SUPFAM" id="SSF51306">
    <property type="entry name" value="LexA/Signal peptidase"/>
    <property type="match status" value="1"/>
</dbReference>
<feature type="transmembrane region" description="Helical" evidence="7">
    <location>
        <begin position="37"/>
        <end position="58"/>
    </location>
</feature>
<dbReference type="CDD" id="cd06530">
    <property type="entry name" value="S26_SPase_I"/>
    <property type="match status" value="1"/>
</dbReference>
<feature type="active site" evidence="6">
    <location>
        <position position="62"/>
    </location>
</feature>
<comment type="subcellular location">
    <subcellularLocation>
        <location evidence="7">Membrane</location>
        <topology evidence="7">Single-pass type II membrane protein</topology>
    </subcellularLocation>
</comment>
<evidence type="ECO:0000256" key="1">
    <source>
        <dbReference type="ARBA" id="ARBA00000677"/>
    </source>
</evidence>
<dbReference type="GO" id="GO:0004252">
    <property type="term" value="F:serine-type endopeptidase activity"/>
    <property type="evidence" value="ECO:0007669"/>
    <property type="project" value="InterPro"/>
</dbReference>
<dbReference type="InterPro" id="IPR019757">
    <property type="entry name" value="Pept_S26A_signal_pept_1_Lys-AS"/>
</dbReference>
<evidence type="ECO:0000256" key="2">
    <source>
        <dbReference type="ARBA" id="ARBA00009370"/>
    </source>
</evidence>
<evidence type="ECO:0000256" key="8">
    <source>
        <dbReference type="SAM" id="MobiDB-lite"/>
    </source>
</evidence>
<evidence type="ECO:0000256" key="4">
    <source>
        <dbReference type="ARBA" id="ARBA00019232"/>
    </source>
</evidence>
<gene>
    <name evidence="10" type="primary">lepB</name>
    <name evidence="10" type="ORF">DD559_06115</name>
</gene>
<protein>
    <recommendedName>
        <fullName evidence="4 7">Signal peptidase I</fullName>
        <ecNumber evidence="3 7">3.4.21.89</ecNumber>
    </recommendedName>
</protein>
<keyword evidence="5 7" id="KW-0378">Hydrolase</keyword>
<dbReference type="PANTHER" id="PTHR43390">
    <property type="entry name" value="SIGNAL PEPTIDASE I"/>
    <property type="match status" value="1"/>
</dbReference>
<dbReference type="InterPro" id="IPR000223">
    <property type="entry name" value="Pept_S26A_signal_pept_1"/>
</dbReference>
<comment type="catalytic activity">
    <reaction evidence="1 7">
        <text>Cleavage of hydrophobic, N-terminal signal or leader sequences from secreted and periplasmic proteins.</text>
        <dbReference type="EC" id="3.4.21.89"/>
    </reaction>
</comment>
<evidence type="ECO:0000256" key="5">
    <source>
        <dbReference type="ARBA" id="ARBA00022801"/>
    </source>
</evidence>
<dbReference type="GO" id="GO:0009003">
    <property type="term" value="F:signal peptidase activity"/>
    <property type="evidence" value="ECO:0007669"/>
    <property type="project" value="UniProtKB-EC"/>
</dbReference>
<keyword evidence="7" id="KW-0472">Membrane</keyword>
<dbReference type="RefSeq" id="WP_116468403.1">
    <property type="nucleotide sequence ID" value="NZ_QENQ01000001.1"/>
</dbReference>